<keyword evidence="1" id="KW-0472">Membrane</keyword>
<protein>
    <submittedName>
        <fullName evidence="2">Uncharacterized protein</fullName>
    </submittedName>
</protein>
<dbReference type="AlphaFoldDB" id="A0A7J7GCZ5"/>
<proteinExistence type="predicted"/>
<keyword evidence="3" id="KW-1185">Reference proteome</keyword>
<accession>A0A7J7GCZ5</accession>
<feature type="transmembrane region" description="Helical" evidence="1">
    <location>
        <begin position="78"/>
        <end position="99"/>
    </location>
</feature>
<organism evidence="2 3">
    <name type="scientific">Camellia sinensis</name>
    <name type="common">Tea plant</name>
    <name type="synonym">Thea sinensis</name>
    <dbReference type="NCBI Taxonomy" id="4442"/>
    <lineage>
        <taxon>Eukaryota</taxon>
        <taxon>Viridiplantae</taxon>
        <taxon>Streptophyta</taxon>
        <taxon>Embryophyta</taxon>
        <taxon>Tracheophyta</taxon>
        <taxon>Spermatophyta</taxon>
        <taxon>Magnoliopsida</taxon>
        <taxon>eudicotyledons</taxon>
        <taxon>Gunneridae</taxon>
        <taxon>Pentapetalae</taxon>
        <taxon>asterids</taxon>
        <taxon>Ericales</taxon>
        <taxon>Theaceae</taxon>
        <taxon>Camellia</taxon>
    </lineage>
</organism>
<evidence type="ECO:0000313" key="2">
    <source>
        <dbReference type="EMBL" id="KAF5938165.1"/>
    </source>
</evidence>
<dbReference type="EMBL" id="JACBKZ010000012">
    <property type="protein sequence ID" value="KAF5938165.1"/>
    <property type="molecule type" value="Genomic_DNA"/>
</dbReference>
<feature type="transmembrane region" description="Helical" evidence="1">
    <location>
        <begin position="12"/>
        <end position="40"/>
    </location>
</feature>
<reference evidence="2 3" key="2">
    <citation type="submission" date="2020-07" db="EMBL/GenBank/DDBJ databases">
        <title>Genome assembly of wild tea tree DASZ reveals pedigree and selection history of tea varieties.</title>
        <authorList>
            <person name="Zhang W."/>
        </authorList>
    </citation>
    <scope>NUCLEOTIDE SEQUENCE [LARGE SCALE GENOMIC DNA]</scope>
    <source>
        <strain evidence="3">cv. G240</strain>
        <tissue evidence="2">Leaf</tissue>
    </source>
</reference>
<comment type="caution">
    <text evidence="2">The sequence shown here is derived from an EMBL/GenBank/DDBJ whole genome shotgun (WGS) entry which is preliminary data.</text>
</comment>
<name>A0A7J7GCZ5_CAMSI</name>
<evidence type="ECO:0000256" key="1">
    <source>
        <dbReference type="SAM" id="Phobius"/>
    </source>
</evidence>
<gene>
    <name evidence="2" type="ORF">HYC85_025671</name>
</gene>
<evidence type="ECO:0000313" key="3">
    <source>
        <dbReference type="Proteomes" id="UP000593564"/>
    </source>
</evidence>
<reference evidence="3" key="1">
    <citation type="journal article" date="2020" name="Nat. Commun.">
        <title>Genome assembly of wild tea tree DASZ reveals pedigree and selection history of tea varieties.</title>
        <authorList>
            <person name="Zhang W."/>
            <person name="Zhang Y."/>
            <person name="Qiu H."/>
            <person name="Guo Y."/>
            <person name="Wan H."/>
            <person name="Zhang X."/>
            <person name="Scossa F."/>
            <person name="Alseekh S."/>
            <person name="Zhang Q."/>
            <person name="Wang P."/>
            <person name="Xu L."/>
            <person name="Schmidt M.H."/>
            <person name="Jia X."/>
            <person name="Li D."/>
            <person name="Zhu A."/>
            <person name="Guo F."/>
            <person name="Chen W."/>
            <person name="Ni D."/>
            <person name="Usadel B."/>
            <person name="Fernie A.R."/>
            <person name="Wen W."/>
        </authorList>
    </citation>
    <scope>NUCLEOTIDE SEQUENCE [LARGE SCALE GENOMIC DNA]</scope>
    <source>
        <strain evidence="3">cv. G240</strain>
    </source>
</reference>
<keyword evidence="1" id="KW-1133">Transmembrane helix</keyword>
<keyword evidence="1" id="KW-0812">Transmembrane</keyword>
<sequence>MDKIQKDQRDHATVGAQFLTVTNSWVHLSLILAIAGLLNIHGLKIVSDMKYPIVFLRFKNSTGSLKSDSQLLGHIAEYVIQLFSDFFRSYFLAIFVVTFKRSMLDKCRLPVGIRLFVSASHSESDLLKASESLMRVAAAVLASHD</sequence>
<dbReference type="Proteomes" id="UP000593564">
    <property type="component" value="Unassembled WGS sequence"/>
</dbReference>